<feature type="binding site" evidence="5">
    <location>
        <position position="333"/>
    </location>
    <ligand>
        <name>Ca(2+)</name>
        <dbReference type="ChEBI" id="CHEBI:29108"/>
    </ligand>
</feature>
<evidence type="ECO:0000256" key="5">
    <source>
        <dbReference type="PIRSR" id="PIRSR001227-2"/>
    </source>
</evidence>
<dbReference type="Gene3D" id="1.10.439.10">
    <property type="entry name" value="Penicillin Amidohydrolase, domain 1"/>
    <property type="match status" value="1"/>
</dbReference>
<evidence type="ECO:0000256" key="4">
    <source>
        <dbReference type="PIRSR" id="PIRSR001227-1"/>
    </source>
</evidence>
<proteinExistence type="inferred from homology"/>
<dbReference type="RefSeq" id="WP_117324840.1">
    <property type="nucleotide sequence ID" value="NZ_QVTE01000003.1"/>
</dbReference>
<dbReference type="Proteomes" id="UP000264541">
    <property type="component" value="Unassembled WGS sequence"/>
</dbReference>
<evidence type="ECO:0000256" key="1">
    <source>
        <dbReference type="ARBA" id="ARBA00006586"/>
    </source>
</evidence>
<dbReference type="Gene3D" id="2.30.120.10">
    <property type="match status" value="1"/>
</dbReference>
<dbReference type="GO" id="GO:0017000">
    <property type="term" value="P:antibiotic biosynthetic process"/>
    <property type="evidence" value="ECO:0007669"/>
    <property type="project" value="InterPro"/>
</dbReference>
<name>A0A372LTI0_9BACI</name>
<evidence type="ECO:0000256" key="2">
    <source>
        <dbReference type="ARBA" id="ARBA00022801"/>
    </source>
</evidence>
<dbReference type="PANTHER" id="PTHR34218">
    <property type="entry name" value="PEPTIDASE S45 PENICILLIN AMIDASE"/>
    <property type="match status" value="1"/>
</dbReference>
<dbReference type="PANTHER" id="PTHR34218:SF4">
    <property type="entry name" value="ACYL-HOMOSERINE LACTONE ACYLASE QUIP"/>
    <property type="match status" value="1"/>
</dbReference>
<dbReference type="CDD" id="cd03747">
    <property type="entry name" value="Ntn_PGA_like"/>
    <property type="match status" value="1"/>
</dbReference>
<evidence type="ECO:0000256" key="3">
    <source>
        <dbReference type="ARBA" id="ARBA00023145"/>
    </source>
</evidence>
<feature type="binding site" evidence="5">
    <location>
        <position position="336"/>
    </location>
    <ligand>
        <name>Ca(2+)</name>
        <dbReference type="ChEBI" id="CHEBI:29108"/>
    </ligand>
</feature>
<protein>
    <submittedName>
        <fullName evidence="7">Penicillin acylase family protein</fullName>
    </submittedName>
</protein>
<dbReference type="EMBL" id="QVTE01000003">
    <property type="protein sequence ID" value="RFU71488.1"/>
    <property type="molecule type" value="Genomic_DNA"/>
</dbReference>
<dbReference type="InterPro" id="IPR029055">
    <property type="entry name" value="Ntn_hydrolases_N"/>
</dbReference>
<dbReference type="SUPFAM" id="SSF56235">
    <property type="entry name" value="N-terminal nucleophile aminohydrolases (Ntn hydrolases)"/>
    <property type="match status" value="1"/>
</dbReference>
<dbReference type="OrthoDB" id="9759796at2"/>
<dbReference type="InterPro" id="IPR014395">
    <property type="entry name" value="Pen/GL7ACA/AHL_acylase"/>
</dbReference>
<evidence type="ECO:0000256" key="6">
    <source>
        <dbReference type="SAM" id="SignalP"/>
    </source>
</evidence>
<dbReference type="InterPro" id="IPR002692">
    <property type="entry name" value="S45"/>
</dbReference>
<keyword evidence="3" id="KW-0865">Zymogen</keyword>
<dbReference type="PIRSF" id="PIRSF001227">
    <property type="entry name" value="Pen_acylase"/>
    <property type="match status" value="1"/>
</dbReference>
<dbReference type="Gene3D" id="3.60.20.10">
    <property type="entry name" value="Glutamine Phosphoribosylpyrophosphate, subunit 1, domain 1"/>
    <property type="match status" value="1"/>
</dbReference>
<organism evidence="7 8">
    <name type="scientific">Peribacillus saganii</name>
    <dbReference type="NCBI Taxonomy" id="2303992"/>
    <lineage>
        <taxon>Bacteria</taxon>
        <taxon>Bacillati</taxon>
        <taxon>Bacillota</taxon>
        <taxon>Bacilli</taxon>
        <taxon>Bacillales</taxon>
        <taxon>Bacillaceae</taxon>
        <taxon>Peribacillus</taxon>
    </lineage>
</organism>
<dbReference type="InterPro" id="IPR023343">
    <property type="entry name" value="Penicillin_amidase_dom1"/>
</dbReference>
<comment type="similarity">
    <text evidence="1">Belongs to the peptidase S45 family.</text>
</comment>
<dbReference type="GO" id="GO:0046872">
    <property type="term" value="F:metal ion binding"/>
    <property type="evidence" value="ECO:0007669"/>
    <property type="project" value="UniProtKB-KW"/>
</dbReference>
<feature type="active site" description="Nucleophile" evidence="4">
    <location>
        <position position="261"/>
    </location>
</feature>
<keyword evidence="2" id="KW-0378">Hydrolase</keyword>
<comment type="caution">
    <text evidence="7">The sequence shown here is derived from an EMBL/GenBank/DDBJ whole genome shotgun (WGS) entry which is preliminary data.</text>
</comment>
<evidence type="ECO:0000313" key="7">
    <source>
        <dbReference type="EMBL" id="RFU71488.1"/>
    </source>
</evidence>
<evidence type="ECO:0000313" key="8">
    <source>
        <dbReference type="Proteomes" id="UP000264541"/>
    </source>
</evidence>
<feature type="signal peptide" evidence="6">
    <location>
        <begin position="1"/>
        <end position="22"/>
    </location>
</feature>
<keyword evidence="6" id="KW-0732">Signal</keyword>
<dbReference type="InterPro" id="IPR043146">
    <property type="entry name" value="Penicillin_amidase_N_B-knob"/>
</dbReference>
<dbReference type="Pfam" id="PF01804">
    <property type="entry name" value="Penicil_amidase"/>
    <property type="match status" value="1"/>
</dbReference>
<accession>A0A372LTI0</accession>
<keyword evidence="8" id="KW-1185">Reference proteome</keyword>
<sequence>MKKLALMTLASLLLVSTPILNAGEAAQNSKQYKVSGLEKPAEILVDRWGIPHIYAGSKDDAFFVQGFNAARDRLWQIDLWRMRGLGKLSEVMGPEYVEQDKATRLFLYRGDMEKEWKSYGPNAKEIVNSFVSGINAYVEMTNKNPDLLPPEFKMLGYKPSKWEPEDVVKIRSHGLTRNVNSEVARALTLRDHGAEAEKLRQGLQPKWETSVPKGLDLNVIPEDVLKTYALATQGVSFDKYSGKLQTENLTDRIHDASSLGSNNWVIAPKKSKTGRPILANDPHRTLAVPSLRYMAHLSAPGMNVIGGGEPVLPGISIGHNGTAAFGLTIFAIDQEDLYVYETNPNNPSQYKYNGGWENMNQVSETIAVKGKSDEKKDLEFTRHGPVIYKDEKNNRAFALRAAWLEPGMAPYLGSLAYMGAENWNDFSKAMNNWGSPSENQVFADTKGNIGWKPGGLTPVRNNWDGLLPVPGDGSYEWDGFLNQENMPSEFNPKKGWLGSANQMNLPANYKYKLGFEWSAPYRYQRIEEVLNKMKKVGIEDSLRLQTDYSSIPGRKITALLDGIKTKDKKLKEGLKLLQKWDGNLSADSAAGALFEVWYQNHLRKAVVQQILPKDAADDIGSGDPVVILNILEKPDKRFGTAPKKVRDQILLSSLKNAIAQVEGLLGSRMKDWKWGDLHHVYLEHQLSPLVDEKTRKILNVGPVPRGGSGDTVGATSYSRSNFRQTSGATYRMVLDVGKWDNSIAVNSPGQSGDPESKHYDDLFKKWANDEAIPLLYSREKIEQATEERIILLPGQ</sequence>
<gene>
    <name evidence="7" type="ORF">D0469_01225</name>
</gene>
<keyword evidence="5" id="KW-0479">Metal-binding</keyword>
<feature type="chain" id="PRO_5038361638" evidence="6">
    <location>
        <begin position="23"/>
        <end position="795"/>
    </location>
</feature>
<dbReference type="GO" id="GO:0016811">
    <property type="term" value="F:hydrolase activity, acting on carbon-nitrogen (but not peptide) bonds, in linear amides"/>
    <property type="evidence" value="ECO:0007669"/>
    <property type="project" value="InterPro"/>
</dbReference>
<dbReference type="Gene3D" id="1.10.1400.10">
    <property type="match status" value="1"/>
</dbReference>
<comment type="cofactor">
    <cofactor evidence="5">
        <name>Ca(2+)</name>
        <dbReference type="ChEBI" id="CHEBI:29108"/>
    </cofactor>
    <text evidence="5">Binds 1 Ca(2+) ion per dimer.</text>
</comment>
<dbReference type="InterPro" id="IPR043147">
    <property type="entry name" value="Penicillin_amidase_A-knob"/>
</dbReference>
<keyword evidence="5" id="KW-0106">Calcium</keyword>
<reference evidence="7 8" key="1">
    <citation type="submission" date="2018-08" db="EMBL/GenBank/DDBJ databases">
        <title>Bacillus chawlae sp. nov., Bacillus glennii sp. nov., and Bacillus saganii sp. nov. Isolated from the Vehicle Assembly Building at Kennedy Space Center where the Viking Spacecraft were Assembled.</title>
        <authorList>
            <person name="Seuylemezian A."/>
            <person name="Vaishampayan P."/>
        </authorList>
    </citation>
    <scope>NUCLEOTIDE SEQUENCE [LARGE SCALE GENOMIC DNA]</scope>
    <source>
        <strain evidence="7 8">V47-23a</strain>
    </source>
</reference>
<dbReference type="AlphaFoldDB" id="A0A372LTI0"/>